<accession>A0A4R6IHF7</accession>
<dbReference type="InterPro" id="IPR015943">
    <property type="entry name" value="WD40/YVTN_repeat-like_dom_sf"/>
</dbReference>
<dbReference type="EMBL" id="SNWM01000003">
    <property type="protein sequence ID" value="TDO21358.1"/>
    <property type="molecule type" value="Genomic_DNA"/>
</dbReference>
<feature type="transmembrane region" description="Helical" evidence="2">
    <location>
        <begin position="757"/>
        <end position="780"/>
    </location>
</feature>
<evidence type="ECO:0000313" key="6">
    <source>
        <dbReference type="Proteomes" id="UP000295499"/>
    </source>
</evidence>
<dbReference type="AlphaFoldDB" id="A0A4R6IHF7"/>
<reference evidence="5 6" key="1">
    <citation type="submission" date="2019-03" db="EMBL/GenBank/DDBJ databases">
        <title>Genomic Encyclopedia of Archaeal and Bacterial Type Strains, Phase II (KMG-II): from individual species to whole genera.</title>
        <authorList>
            <person name="Goeker M."/>
        </authorList>
    </citation>
    <scope>NUCLEOTIDE SEQUENCE [LARGE SCALE GENOMIC DNA]</scope>
    <source>
        <strain evidence="5 6">DSM 19034</strain>
    </source>
</reference>
<dbReference type="SUPFAM" id="SSF63829">
    <property type="entry name" value="Calcium-dependent phosphotriesterase"/>
    <property type="match status" value="1"/>
</dbReference>
<dbReference type="Proteomes" id="UP000295499">
    <property type="component" value="Unassembled WGS sequence"/>
</dbReference>
<keyword evidence="1" id="KW-0597">Phosphoprotein</keyword>
<gene>
    <name evidence="5" type="ORF">CLV32_2463</name>
</gene>
<dbReference type="GO" id="GO:0003677">
    <property type="term" value="F:DNA binding"/>
    <property type="evidence" value="ECO:0007669"/>
    <property type="project" value="InterPro"/>
</dbReference>
<keyword evidence="2" id="KW-1133">Transmembrane helix</keyword>
<dbReference type="RefSeq" id="WP_133555798.1">
    <property type="nucleotide sequence ID" value="NZ_SNWM01000003.1"/>
</dbReference>
<evidence type="ECO:0000259" key="4">
    <source>
        <dbReference type="Pfam" id="PF07495"/>
    </source>
</evidence>
<dbReference type="Gene3D" id="2.60.40.10">
    <property type="entry name" value="Immunoglobulins"/>
    <property type="match status" value="1"/>
</dbReference>
<feature type="domain" description="Two component regulator three Y" evidence="4">
    <location>
        <begin position="695"/>
        <end position="754"/>
    </location>
</feature>
<dbReference type="GO" id="GO:0000155">
    <property type="term" value="F:phosphorelay sensor kinase activity"/>
    <property type="evidence" value="ECO:0007669"/>
    <property type="project" value="TreeGrafter"/>
</dbReference>
<name>A0A4R6IHF7_9SPHI</name>
<organism evidence="5 6">
    <name type="scientific">Pedobacter duraquae</name>
    <dbReference type="NCBI Taxonomy" id="425511"/>
    <lineage>
        <taxon>Bacteria</taxon>
        <taxon>Pseudomonadati</taxon>
        <taxon>Bacteroidota</taxon>
        <taxon>Sphingobacteriia</taxon>
        <taxon>Sphingobacteriales</taxon>
        <taxon>Sphingobacteriaceae</taxon>
        <taxon>Pedobacter</taxon>
    </lineage>
</organism>
<protein>
    <submittedName>
        <fullName evidence="5">YXYXY domain-containing protein</fullName>
    </submittedName>
</protein>
<feature type="signal peptide" evidence="3">
    <location>
        <begin position="1"/>
        <end position="19"/>
    </location>
</feature>
<dbReference type="SUPFAM" id="SSF46894">
    <property type="entry name" value="C-terminal effector domain of the bipartite response regulators"/>
    <property type="match status" value="1"/>
</dbReference>
<dbReference type="PANTHER" id="PTHR43547:SF2">
    <property type="entry name" value="HYBRID SIGNAL TRANSDUCTION HISTIDINE KINASE C"/>
    <property type="match status" value="1"/>
</dbReference>
<keyword evidence="3" id="KW-0732">Signal</keyword>
<evidence type="ECO:0000313" key="5">
    <source>
        <dbReference type="EMBL" id="TDO21358.1"/>
    </source>
</evidence>
<feature type="chain" id="PRO_5020886233" evidence="3">
    <location>
        <begin position="20"/>
        <end position="969"/>
    </location>
</feature>
<dbReference type="Pfam" id="PF07495">
    <property type="entry name" value="Y_Y_Y"/>
    <property type="match status" value="1"/>
</dbReference>
<dbReference type="InterPro" id="IPR013783">
    <property type="entry name" value="Ig-like_fold"/>
</dbReference>
<dbReference type="InterPro" id="IPR016032">
    <property type="entry name" value="Sig_transdc_resp-reg_C-effctor"/>
</dbReference>
<comment type="caution">
    <text evidence="5">The sequence shown here is derived from an EMBL/GenBank/DDBJ whole genome shotgun (WGS) entry which is preliminary data.</text>
</comment>
<keyword evidence="2" id="KW-0812">Transmembrane</keyword>
<dbReference type="GO" id="GO:0006355">
    <property type="term" value="P:regulation of DNA-templated transcription"/>
    <property type="evidence" value="ECO:0007669"/>
    <property type="project" value="InterPro"/>
</dbReference>
<dbReference type="Gene3D" id="2.130.10.10">
    <property type="entry name" value="YVTN repeat-like/Quinoprotein amine dehydrogenase"/>
    <property type="match status" value="3"/>
</dbReference>
<evidence type="ECO:0000256" key="2">
    <source>
        <dbReference type="SAM" id="Phobius"/>
    </source>
</evidence>
<keyword evidence="6" id="KW-1185">Reference proteome</keyword>
<evidence type="ECO:0000256" key="3">
    <source>
        <dbReference type="SAM" id="SignalP"/>
    </source>
</evidence>
<proteinExistence type="predicted"/>
<keyword evidence="2" id="KW-0472">Membrane</keyword>
<dbReference type="PANTHER" id="PTHR43547">
    <property type="entry name" value="TWO-COMPONENT HISTIDINE KINASE"/>
    <property type="match status" value="1"/>
</dbReference>
<dbReference type="OrthoDB" id="9809670at2"/>
<evidence type="ECO:0000256" key="1">
    <source>
        <dbReference type="ARBA" id="ARBA00022553"/>
    </source>
</evidence>
<sequence>MIKYILALILLLGAKPLFSQDQLGVPQIVNYTDDQYMAGIQNWCVKQDKTGMLYFGNNEGLLSFNGKYWNLYKLPNSTSVRSIGIDSKNRIYVGGQDEVGFFYPDEQGKLKFNSLVNLVPKAYRKFADIWEITILNDEVFFRAVNVILHYKDGIIKTYKPNISWRYIGQVNRRVYADSEEDGLMVYDKETWKPFCQDPILKTSGITSVLPYTNDTLMVSTKKNGLFLVVNNKLIPKKTSLDPVFYNERIYVVNKINKDLYAVGTTSGGVYLMTQSGKLVQKYNYREGVQSNNVRGIWLDQHKNMWLALDDGIAFVAINSAVKNIFPDRNKQTTSYTFRKFGQQFYVGTSNGLYTTPLELGAPDLSFSSTNFTEVKDTKGQVWNLDEVNGQLMMGHEDGAFLINDGAAKPLYSSPGTWVFQPMSAVFPSKTIIVGTYFGLQRIIYANGILSNQGKLTGAVESLRFLVTDNSDNIWTSHPYHGVYRMEMTPDFAKIKNTTLFTQKDGLPSSLYNYVYRIKNRIVVATLKGVYEYDARQKKFVPFKLLNAALTGLPIQYLKEDNEGNVWFVTNKKVGVIDFNRPGNSNPFSVIYLPELDGKVVGGFESIYPLNSENVFIGANKGAYHINYDKYVENLAKPEVSIGSVKLLGKTDSTVFGGYYMKKGQLADKQDLTAPGKFDYNFNSLHFEFSSTLFEQEKNIEFSYQLVGFDKEWSPWTNRSEKDYTNLPSGSYTFNVKARTGPENQSEIRSYTFEVSPAWYNSVLAKIIYALLCLMLLRLFIRRQKNTHKREQDRLSYLHQLELDRTEKEIVRLEYEKLEADVNYKNKELSTMTMHLVQRGKVLAKIKEVISSVIKNHDVSESSPSFRHLIRLIRDVEKGDQDLDHLTMHFNNVNTDFFNRLKDRFPELSQNDLKFCAYLRMNLSSKEMAQLMNITIKAVEVGRYRLRKKLQLMPETNLYEFLIDISRGKE</sequence>
<dbReference type="InterPro" id="IPR011123">
    <property type="entry name" value="Y_Y_Y"/>
</dbReference>